<accession>A0A1H5VVH7</accession>
<reference evidence="2 3" key="1">
    <citation type="submission" date="2016-10" db="EMBL/GenBank/DDBJ databases">
        <authorList>
            <person name="de Groot N.N."/>
        </authorList>
    </citation>
    <scope>NUCLEOTIDE SEQUENCE [LARGE SCALE GENOMIC DNA]</scope>
    <source>
        <strain evidence="2 3">D15d</strain>
    </source>
</reference>
<evidence type="ECO:0000313" key="3">
    <source>
        <dbReference type="Proteomes" id="UP000236726"/>
    </source>
</evidence>
<name>A0A1H5VVH7_9FIRM</name>
<keyword evidence="1" id="KW-1133">Transmembrane helix</keyword>
<keyword evidence="1" id="KW-0812">Transmembrane</keyword>
<feature type="transmembrane region" description="Helical" evidence="1">
    <location>
        <begin position="7"/>
        <end position="23"/>
    </location>
</feature>
<dbReference type="EMBL" id="FNUL01000012">
    <property type="protein sequence ID" value="SEF90988.1"/>
    <property type="molecule type" value="Genomic_DNA"/>
</dbReference>
<proteinExistence type="predicted"/>
<keyword evidence="3" id="KW-1185">Reference proteome</keyword>
<evidence type="ECO:0000313" key="2">
    <source>
        <dbReference type="EMBL" id="SEF90988.1"/>
    </source>
</evidence>
<evidence type="ECO:0000256" key="1">
    <source>
        <dbReference type="SAM" id="Phobius"/>
    </source>
</evidence>
<feature type="transmembrane region" description="Helical" evidence="1">
    <location>
        <begin position="81"/>
        <end position="103"/>
    </location>
</feature>
<dbReference type="Proteomes" id="UP000236726">
    <property type="component" value="Unassembled WGS sequence"/>
</dbReference>
<dbReference type="RefSeq" id="WP_146058868.1">
    <property type="nucleotide sequence ID" value="NZ_FNUL01000012.1"/>
</dbReference>
<gene>
    <name evidence="2" type="ORF">SAMN05216537_112111</name>
</gene>
<protein>
    <submittedName>
        <fullName evidence="2">Uncharacterized protein</fullName>
    </submittedName>
</protein>
<organism evidence="2 3">
    <name type="scientific">Lachnospira multipara</name>
    <dbReference type="NCBI Taxonomy" id="28051"/>
    <lineage>
        <taxon>Bacteria</taxon>
        <taxon>Bacillati</taxon>
        <taxon>Bacillota</taxon>
        <taxon>Clostridia</taxon>
        <taxon>Lachnospirales</taxon>
        <taxon>Lachnospiraceae</taxon>
        <taxon>Lachnospira</taxon>
    </lineage>
</organism>
<keyword evidence="1" id="KW-0472">Membrane</keyword>
<feature type="transmembrane region" description="Helical" evidence="1">
    <location>
        <begin position="35"/>
        <end position="54"/>
    </location>
</feature>
<sequence>MYKKHSVILTLIMLILGVISYYFSVDYANIASDGITIVSIILAIYMISFSGLGSSDLAKKMQRKEDSELTGKSQLGVLRSYLNYAVSIGTLNIITSCVAMILASKMELMTINKLK</sequence>
<dbReference type="AlphaFoldDB" id="A0A1H5VVH7"/>